<organism evidence="1 2">
    <name type="scientific">Alteribacter lacisalsi</name>
    <dbReference type="NCBI Taxonomy" id="2045244"/>
    <lineage>
        <taxon>Bacteria</taxon>
        <taxon>Bacillati</taxon>
        <taxon>Bacillota</taxon>
        <taxon>Bacilli</taxon>
        <taxon>Bacillales</taxon>
        <taxon>Bacillaceae</taxon>
        <taxon>Alteribacter</taxon>
    </lineage>
</organism>
<protein>
    <submittedName>
        <fullName evidence="1">Uncharacterized protein</fullName>
    </submittedName>
</protein>
<sequence>MPRLTERLLNHNIDPQRCLEQARTISGELIRNENPEPIAADHPLHTLNVLRLTIRDLTEKRYLPLRKKHLTSLWDKETARPSFYIPNSLGERALFEDLRSECAHHIPVPLPEPLLREAHTVRSGSQWLAGWQTRPHAGRYKTWYTSLPETEKESLKNEALEYLGRFRHHPGTRRVWFQLLLFHKEYEDGLAALLADEPDPLKCSTDEKELIRTSVADRSSVPFLFQWIERLIERRTAAHYKEARTCLGLLEQSCTRHGMTERFLAWLPVLHRRYARYAAFRKELNGFENER</sequence>
<proteinExistence type="predicted"/>
<comment type="caution">
    <text evidence="1">The sequence shown here is derived from an EMBL/GenBank/DDBJ whole genome shotgun (WGS) entry which is preliminary data.</text>
</comment>
<evidence type="ECO:0000313" key="1">
    <source>
        <dbReference type="EMBL" id="PYZ97419.1"/>
    </source>
</evidence>
<gene>
    <name evidence="1" type="ORF">CR205_02125</name>
</gene>
<dbReference type="Proteomes" id="UP000248066">
    <property type="component" value="Unassembled WGS sequence"/>
</dbReference>
<name>A0A2W0HKN4_9BACI</name>
<keyword evidence="2" id="KW-1185">Reference proteome</keyword>
<dbReference type="AlphaFoldDB" id="A0A2W0HKN4"/>
<reference evidence="1 2" key="1">
    <citation type="submission" date="2017-10" db="EMBL/GenBank/DDBJ databases">
        <title>Bacillus sp. nov., a halophilic bacterium isolated from a Yangshapao Lake.</title>
        <authorList>
            <person name="Wang H."/>
        </authorList>
    </citation>
    <scope>NUCLEOTIDE SEQUENCE [LARGE SCALE GENOMIC DNA]</scope>
    <source>
        <strain evidence="1 2">YSP-3</strain>
    </source>
</reference>
<dbReference type="RefSeq" id="WP_110516480.1">
    <property type="nucleotide sequence ID" value="NZ_PDOF01000001.1"/>
</dbReference>
<dbReference type="EMBL" id="PDOF01000001">
    <property type="protein sequence ID" value="PYZ97419.1"/>
    <property type="molecule type" value="Genomic_DNA"/>
</dbReference>
<accession>A0A2W0HKN4</accession>
<dbReference type="OrthoDB" id="2878509at2"/>
<evidence type="ECO:0000313" key="2">
    <source>
        <dbReference type="Proteomes" id="UP000248066"/>
    </source>
</evidence>